<reference evidence="1 2" key="1">
    <citation type="journal article" date="2018" name="Sci. Rep.">
        <title>Comparative analysis of the Pocillopora damicornis genome highlights role of immune system in coral evolution.</title>
        <authorList>
            <person name="Cunning R."/>
            <person name="Bay R.A."/>
            <person name="Gillette P."/>
            <person name="Baker A.C."/>
            <person name="Traylor-Knowles N."/>
        </authorList>
    </citation>
    <scope>NUCLEOTIDE SEQUENCE [LARGE SCALE GENOMIC DNA]</scope>
    <source>
        <strain evidence="1">RSMAS</strain>
        <tissue evidence="1">Whole animal</tissue>
    </source>
</reference>
<evidence type="ECO:0000313" key="2">
    <source>
        <dbReference type="Proteomes" id="UP000275408"/>
    </source>
</evidence>
<gene>
    <name evidence="1" type="ORF">pdam_00020388</name>
</gene>
<protein>
    <submittedName>
        <fullName evidence="1">Uncharacterized protein</fullName>
    </submittedName>
</protein>
<organism evidence="1 2">
    <name type="scientific">Pocillopora damicornis</name>
    <name type="common">Cauliflower coral</name>
    <name type="synonym">Millepora damicornis</name>
    <dbReference type="NCBI Taxonomy" id="46731"/>
    <lineage>
        <taxon>Eukaryota</taxon>
        <taxon>Metazoa</taxon>
        <taxon>Cnidaria</taxon>
        <taxon>Anthozoa</taxon>
        <taxon>Hexacorallia</taxon>
        <taxon>Scleractinia</taxon>
        <taxon>Astrocoeniina</taxon>
        <taxon>Pocilloporidae</taxon>
        <taxon>Pocillopora</taxon>
    </lineage>
</organism>
<name>A0A3M6V242_POCDA</name>
<dbReference type="Proteomes" id="UP000275408">
    <property type="component" value="Unassembled WGS sequence"/>
</dbReference>
<sequence length="703" mass="75229">MRRKRKFNKTLLILPVHSPPSEHGAGNVAPSAILTVVDDGCVSSESLVAAERTGIKDVDGSNVTILIVLESSIARLEDGDSTDVTSTVGATIVVACDAWLTEYDGDEATLLTASNVLVTELVVVSATAMDGKTLNVASDARPADRNDCEIDGSTQLDTFDVTALEESKPVVALMDQHSLKSLVYDSKMLEIQNRMTPVAEINDRLRKVNGVTVADIATIVVAPGVDDFDVTAVNERILEVVNDGMTPVAVTSDRLKKVKAVTVAGTATLVVTPEVGAFNVNASEGTIRVVVSDSCFEDPDDFDCSAIGILTVVVVYASPKVNDLDVTTVYGTTVVTSSDSSEARANTFAVTAVDGTTCVIVSDSLLPGVDDFDVTAVNERILEVVNEVNNSDFVVIDGMTPVAETNDRLKKVNGVTLAGIATLVAALEYDNPGLITSEETTFLVPIEVCVEESGKFEVNSKDNPLVALSDVEITEVDDSDVPAVDKNTLEETSDASIADFDGFDVKSDSRLVDFDDFDVSSVERTTLVVVCIVKLTDATDFVVTAEIRLGTEHHLWWGRLHVLQKLMILALLHLTEAFALCDEDNDGVCDTNVEKATAVAICDVCLPVVVRPGSKFAVDDVLFISEPVVEPNKWFAPNGLRNIVPKETSNNAGTCNGLAIEEKGHLYNTKSPQQLIISEGRAKQLSTCIKRIILHITSDLVNH</sequence>
<evidence type="ECO:0000313" key="1">
    <source>
        <dbReference type="EMBL" id="RMX60023.1"/>
    </source>
</evidence>
<dbReference type="EMBL" id="RCHS01000246">
    <property type="protein sequence ID" value="RMX60023.1"/>
    <property type="molecule type" value="Genomic_DNA"/>
</dbReference>
<dbReference type="AlphaFoldDB" id="A0A3M6V242"/>
<keyword evidence="2" id="KW-1185">Reference proteome</keyword>
<accession>A0A3M6V242</accession>
<comment type="caution">
    <text evidence="1">The sequence shown here is derived from an EMBL/GenBank/DDBJ whole genome shotgun (WGS) entry which is preliminary data.</text>
</comment>
<proteinExistence type="predicted"/>